<reference evidence="2" key="1">
    <citation type="submission" date="2021-01" db="EMBL/GenBank/DDBJ databases">
        <title>Whole genome shotgun sequence of Planobispora takensis NBRC 109077.</title>
        <authorList>
            <person name="Komaki H."/>
            <person name="Tamura T."/>
        </authorList>
    </citation>
    <scope>NUCLEOTIDE SEQUENCE</scope>
    <source>
        <strain evidence="2">NBRC 109077</strain>
    </source>
</reference>
<evidence type="ECO:0000313" key="3">
    <source>
        <dbReference type="Proteomes" id="UP000634476"/>
    </source>
</evidence>
<dbReference type="Proteomes" id="UP000634476">
    <property type="component" value="Unassembled WGS sequence"/>
</dbReference>
<evidence type="ECO:0000259" key="1">
    <source>
        <dbReference type="PROSITE" id="PS51186"/>
    </source>
</evidence>
<dbReference type="AlphaFoldDB" id="A0A8J3WZB8"/>
<dbReference type="InterPro" id="IPR016181">
    <property type="entry name" value="Acyl_CoA_acyltransferase"/>
</dbReference>
<dbReference type="Pfam" id="PF13302">
    <property type="entry name" value="Acetyltransf_3"/>
    <property type="match status" value="1"/>
</dbReference>
<accession>A0A8J3WZB8</accession>
<evidence type="ECO:0000313" key="2">
    <source>
        <dbReference type="EMBL" id="GII04642.1"/>
    </source>
</evidence>
<dbReference type="Gene3D" id="3.40.630.30">
    <property type="match status" value="1"/>
</dbReference>
<dbReference type="GO" id="GO:0016747">
    <property type="term" value="F:acyltransferase activity, transferring groups other than amino-acyl groups"/>
    <property type="evidence" value="ECO:0007669"/>
    <property type="project" value="InterPro"/>
</dbReference>
<dbReference type="PANTHER" id="PTHR43415">
    <property type="entry name" value="SPERMIDINE N(1)-ACETYLTRANSFERASE"/>
    <property type="match status" value="1"/>
</dbReference>
<dbReference type="InterPro" id="IPR000182">
    <property type="entry name" value="GNAT_dom"/>
</dbReference>
<dbReference type="SUPFAM" id="SSF55729">
    <property type="entry name" value="Acyl-CoA N-acyltransferases (Nat)"/>
    <property type="match status" value="1"/>
</dbReference>
<feature type="domain" description="N-acetyltransferase" evidence="1">
    <location>
        <begin position="7"/>
        <end position="171"/>
    </location>
</feature>
<dbReference type="RefSeq" id="WP_203878877.1">
    <property type="nucleotide sequence ID" value="NZ_BOOK01000052.1"/>
</dbReference>
<organism evidence="2 3">
    <name type="scientific">Planobispora takensis</name>
    <dbReference type="NCBI Taxonomy" id="1367882"/>
    <lineage>
        <taxon>Bacteria</taxon>
        <taxon>Bacillati</taxon>
        <taxon>Actinomycetota</taxon>
        <taxon>Actinomycetes</taxon>
        <taxon>Streptosporangiales</taxon>
        <taxon>Streptosporangiaceae</taxon>
        <taxon>Planobispora</taxon>
    </lineage>
</organism>
<sequence length="175" mass="20248">MLTGKLVRLRAMEPSEAETLWRWNNDPEVVRWMGEGYPESLAQITERCEDRNRNSYDNVLLGIETLDEGRLIGIVRLGDTEPEIGSAELDIYIGEKDCWGKGYGTDATREICRYGFDRMRLHSIELWVVAENEAAIRVYEKVGFSRDGRRRDAFRRDGKWHDMILMTMLEGELAG</sequence>
<dbReference type="PROSITE" id="PS51186">
    <property type="entry name" value="GNAT"/>
    <property type="match status" value="1"/>
</dbReference>
<proteinExistence type="predicted"/>
<dbReference type="PANTHER" id="PTHR43415:SF3">
    <property type="entry name" value="GNAT-FAMILY ACETYLTRANSFERASE"/>
    <property type="match status" value="1"/>
</dbReference>
<protein>
    <submittedName>
        <fullName evidence="2">N-acetyltransferase</fullName>
    </submittedName>
</protein>
<gene>
    <name evidence="2" type="ORF">Pta02_66500</name>
</gene>
<dbReference type="EMBL" id="BOOK01000052">
    <property type="protein sequence ID" value="GII04642.1"/>
    <property type="molecule type" value="Genomic_DNA"/>
</dbReference>
<keyword evidence="3" id="KW-1185">Reference proteome</keyword>
<name>A0A8J3WZB8_9ACTN</name>
<comment type="caution">
    <text evidence="2">The sequence shown here is derived from an EMBL/GenBank/DDBJ whole genome shotgun (WGS) entry which is preliminary data.</text>
</comment>